<proteinExistence type="predicted"/>
<sequence length="598" mass="69931">MEDEEIVLVIDDNQIKSKKGTLMGSSDYFKVMFESDFMEKHQSVINLQDVNFKSLTIILTLINDEEYIVDDEDLLPVLQTACMLQFNRIRIVCIERITTILSVKNCLKVWYMAESLDLKPLYLKAKLLSLTEFEQIKDTDYILNLNLKQLRDYLANMYLCVKNEIDVFASCMKWWYENSSNEISVINQCDKDRLFYYFLTFVDFNGLSNKDIKEIMMYPDINTNDEITRILNNILKIRYCDLIDDKSTLPKEFVLLNCRQRVKNNLPCILMDTGAAPISYDNDQCLESTVKEQKPQTNKDVLLYNVRNSNFIKILSVPLEKHENLVGFHILGYKELVFLFGGEYHWGRGNWNSNFWVYDTIREKWERLTKMPFGRRHFESCIVDNTICIIGGTGNFRVLQDNMFWYNYKLNEWSQLISLPCSGLHIKCCEYRNQLFLLNIDIKCGYLYNPSTNDWVKLKINITESIEKCFLDKFLIFSYEDFICIKGSSFIKLKINDDKLEEISATCLNSNSSFIESVVSGNHVYSISKKSADVTSTIVFERYSVLNNTCDVIVESDTEEADIKLCGEVYSFNKHTKLFTLSHFTMVEESIYLTDFSL</sequence>
<comment type="caution">
    <text evidence="1">The sequence shown here is derived from an EMBL/GenBank/DDBJ whole genome shotgun (WGS) entry which is preliminary data.</text>
</comment>
<evidence type="ECO:0000313" key="1">
    <source>
        <dbReference type="EMBL" id="KAI4462477.1"/>
    </source>
</evidence>
<evidence type="ECO:0000313" key="2">
    <source>
        <dbReference type="Proteomes" id="UP001056778"/>
    </source>
</evidence>
<reference evidence="1" key="1">
    <citation type="submission" date="2022-04" db="EMBL/GenBank/DDBJ databases">
        <title>Chromosome-scale genome assembly of Holotrichia oblita Faldermann.</title>
        <authorList>
            <person name="Rongchong L."/>
        </authorList>
    </citation>
    <scope>NUCLEOTIDE SEQUENCE</scope>
    <source>
        <strain evidence="1">81SQS9</strain>
    </source>
</reference>
<keyword evidence="2" id="KW-1185">Reference proteome</keyword>
<dbReference type="EMBL" id="CM043018">
    <property type="protein sequence ID" value="KAI4462477.1"/>
    <property type="molecule type" value="Genomic_DNA"/>
</dbReference>
<dbReference type="Proteomes" id="UP001056778">
    <property type="component" value="Chromosome 4"/>
</dbReference>
<organism evidence="1 2">
    <name type="scientific">Holotrichia oblita</name>
    <name type="common">Chafer beetle</name>
    <dbReference type="NCBI Taxonomy" id="644536"/>
    <lineage>
        <taxon>Eukaryota</taxon>
        <taxon>Metazoa</taxon>
        <taxon>Ecdysozoa</taxon>
        <taxon>Arthropoda</taxon>
        <taxon>Hexapoda</taxon>
        <taxon>Insecta</taxon>
        <taxon>Pterygota</taxon>
        <taxon>Neoptera</taxon>
        <taxon>Endopterygota</taxon>
        <taxon>Coleoptera</taxon>
        <taxon>Polyphaga</taxon>
        <taxon>Scarabaeiformia</taxon>
        <taxon>Scarabaeidae</taxon>
        <taxon>Melolonthinae</taxon>
        <taxon>Holotrichia</taxon>
    </lineage>
</organism>
<protein>
    <submittedName>
        <fullName evidence="1">Kelch protein</fullName>
    </submittedName>
</protein>
<name>A0ACB9T6P0_HOLOL</name>
<gene>
    <name evidence="1" type="ORF">MML48_4g00004466</name>
</gene>
<accession>A0ACB9T6P0</accession>